<dbReference type="InterPro" id="IPR002347">
    <property type="entry name" value="SDR_fam"/>
</dbReference>
<dbReference type="CDD" id="cd05233">
    <property type="entry name" value="SDR_c"/>
    <property type="match status" value="1"/>
</dbReference>
<dbReference type="RefSeq" id="WP_146796524.1">
    <property type="nucleotide sequence ID" value="NZ_BEYS01000002.1"/>
</dbReference>
<accession>A0A511B0N0</accession>
<dbReference type="PANTHER" id="PTHR43975:SF2">
    <property type="entry name" value="EG:BACR7A4.14 PROTEIN-RELATED"/>
    <property type="match status" value="1"/>
</dbReference>
<dbReference type="NCBIfam" id="NF005559">
    <property type="entry name" value="PRK07231.1"/>
    <property type="match status" value="1"/>
</dbReference>
<gene>
    <name evidence="2" type="ORF">GWA01_17750</name>
</gene>
<dbReference type="FunFam" id="3.40.50.720:FF:000084">
    <property type="entry name" value="Short-chain dehydrogenase reductase"/>
    <property type="match status" value="1"/>
</dbReference>
<dbReference type="AlphaFoldDB" id="A0A511B0N0"/>
<name>A0A511B0N0_9PROT</name>
<dbReference type="EMBL" id="BJUZ01000002">
    <property type="protein sequence ID" value="GEK94005.1"/>
    <property type="molecule type" value="Genomic_DNA"/>
</dbReference>
<comment type="similarity">
    <text evidence="1">Belongs to the short-chain dehydrogenases/reductases (SDR) family.</text>
</comment>
<evidence type="ECO:0000256" key="1">
    <source>
        <dbReference type="ARBA" id="ARBA00006484"/>
    </source>
</evidence>
<organism evidence="2 3">
    <name type="scientific">Gluconobacter wancherniae NBRC 103581</name>
    <dbReference type="NCBI Taxonomy" id="656744"/>
    <lineage>
        <taxon>Bacteria</taxon>
        <taxon>Pseudomonadati</taxon>
        <taxon>Pseudomonadota</taxon>
        <taxon>Alphaproteobacteria</taxon>
        <taxon>Acetobacterales</taxon>
        <taxon>Acetobacteraceae</taxon>
        <taxon>Gluconobacter</taxon>
    </lineage>
</organism>
<dbReference type="PRINTS" id="PR00080">
    <property type="entry name" value="SDRFAMILY"/>
</dbReference>
<dbReference type="OrthoDB" id="7375193at2"/>
<dbReference type="PANTHER" id="PTHR43975">
    <property type="entry name" value="ZGC:101858"/>
    <property type="match status" value="1"/>
</dbReference>
<protein>
    <submittedName>
        <fullName evidence="2">3-oxoacyl-ACP reductase</fullName>
    </submittedName>
</protein>
<comment type="caution">
    <text evidence="2">The sequence shown here is derived from an EMBL/GenBank/DDBJ whole genome shotgun (WGS) entry which is preliminary data.</text>
</comment>
<dbReference type="Proteomes" id="UP000321230">
    <property type="component" value="Unassembled WGS sequence"/>
</dbReference>
<dbReference type="Pfam" id="PF13561">
    <property type="entry name" value="adh_short_C2"/>
    <property type="match status" value="1"/>
</dbReference>
<dbReference type="Gene3D" id="3.40.50.720">
    <property type="entry name" value="NAD(P)-binding Rossmann-like Domain"/>
    <property type="match status" value="1"/>
</dbReference>
<dbReference type="InterPro" id="IPR036291">
    <property type="entry name" value="NAD(P)-bd_dom_sf"/>
</dbReference>
<dbReference type="SUPFAM" id="SSF51735">
    <property type="entry name" value="NAD(P)-binding Rossmann-fold domains"/>
    <property type="match status" value="1"/>
</dbReference>
<evidence type="ECO:0000313" key="2">
    <source>
        <dbReference type="EMBL" id="GEK94005.1"/>
    </source>
</evidence>
<evidence type="ECO:0000313" key="3">
    <source>
        <dbReference type="Proteomes" id="UP000321230"/>
    </source>
</evidence>
<sequence length="261" mass="26939">MPIQGLSRFAGQVVLVTGAASGIGLATARRFVQEGASVIFADRDKNALDGAISGLNPLHAVTSLTDISVPLQVEAMIETIIARFGRLDVVVNNAGVTTPGTVLDSGLDAWLKVCSTTLTGTIDVSRSALPHLIETRGCIVNTASVSGTGGDWNTAYYDAAKGGVVSLTRAMALDHGRSGVRVNAICPSVTHTGMTADMLKKNPEFVKKFEDRSPLGRVGQPEDMAAAILFLASADAAYITGVMLPVDGGVSASNGQPAFPA</sequence>
<reference evidence="2 3" key="1">
    <citation type="submission" date="2019-07" db="EMBL/GenBank/DDBJ databases">
        <title>Whole genome shotgun sequence of Gluconobacter wancherniae NBRC 103581.</title>
        <authorList>
            <person name="Hosoyama A."/>
            <person name="Uohara A."/>
            <person name="Ohji S."/>
            <person name="Ichikawa N."/>
        </authorList>
    </citation>
    <scope>NUCLEOTIDE SEQUENCE [LARGE SCALE GENOMIC DNA]</scope>
    <source>
        <strain evidence="2 3">NBRC 103581</strain>
    </source>
</reference>
<keyword evidence="3" id="KW-1185">Reference proteome</keyword>
<proteinExistence type="inferred from homology"/>
<dbReference type="PRINTS" id="PR00081">
    <property type="entry name" value="GDHRDH"/>
</dbReference>